<dbReference type="Pfam" id="PF13148">
    <property type="entry name" value="DUF3987"/>
    <property type="match status" value="1"/>
</dbReference>
<evidence type="ECO:0000313" key="2">
    <source>
        <dbReference type="Proteomes" id="UP001162318"/>
    </source>
</evidence>
<reference evidence="1" key="1">
    <citation type="submission" date="2022-09" db="EMBL/GenBank/DDBJ databases">
        <title>Intensive care unit water sources are persistently colonized with multi-drug resistant bacteria and are the site of extensive horizontal gene transfer of antibiotic resistance genes.</title>
        <authorList>
            <person name="Diorio-Toth L."/>
        </authorList>
    </citation>
    <scope>NUCLEOTIDE SEQUENCE</scope>
    <source>
        <strain evidence="1">GD03659</strain>
    </source>
</reference>
<evidence type="ECO:0000313" key="1">
    <source>
        <dbReference type="EMBL" id="MDH2135092.1"/>
    </source>
</evidence>
<organism evidence="1 2">
    <name type="scientific">Sphingobium yanoikuyae</name>
    <name type="common">Sphingomonas yanoikuyae</name>
    <dbReference type="NCBI Taxonomy" id="13690"/>
    <lineage>
        <taxon>Bacteria</taxon>
        <taxon>Pseudomonadati</taxon>
        <taxon>Pseudomonadota</taxon>
        <taxon>Alphaproteobacteria</taxon>
        <taxon>Sphingomonadales</taxon>
        <taxon>Sphingomonadaceae</taxon>
        <taxon>Sphingobium</taxon>
    </lineage>
</organism>
<dbReference type="Proteomes" id="UP001162318">
    <property type="component" value="Unassembled WGS sequence"/>
</dbReference>
<dbReference type="AlphaFoldDB" id="A0AA42X3J1"/>
<proteinExistence type="predicted"/>
<comment type="caution">
    <text evidence="1">The sequence shown here is derived from an EMBL/GenBank/DDBJ whole genome shotgun (WGS) entry which is preliminary data.</text>
</comment>
<feature type="non-terminal residue" evidence="1">
    <location>
        <position position="1"/>
    </location>
</feature>
<name>A0AA42X3J1_SPHYA</name>
<dbReference type="RefSeq" id="WP_279776388.1">
    <property type="nucleotide sequence ID" value="NZ_JAOCKX010000086.1"/>
</dbReference>
<dbReference type="InterPro" id="IPR025048">
    <property type="entry name" value="DUF3987"/>
</dbReference>
<sequence length="428" mass="46238">QYVYQSALLPVPEVAITAALGLMAGICGKVWVIPKSGLNLYIVLVARSGIGKEAMHDGISDLITAALPFCPVAGNFADFTEYASGPALIKACVHNQCFVNVSGEIGHRFRAMADNKDPAMRTLRTQMTNLYTKSAPNSVSGGISYSNQDNNVEAVKGGAFSVLGETTPGTFYESLTPAMMEDGFMSRFCVIEYRGDRPDRNRAQIAHPPEKLVRQLAALMTHSDLSLAAGNNQMVTFSTGAAELLDAFYERCADGVRAAGDDEAKRQVWNRANLKALRVAALLAVGDNMSNPIVTVEQAQWAIGLIEYGNSTFLDRINAGEVGEGTDGGRESKVIGVCREFITPGAKMPKGLKNGEEMGKNGIVPRLYLQTRTQRVAAFEKHKLGAKAALDLAINTAIANGKLMEVKKDKLVEIYDFHGRAFRVLNLN</sequence>
<gene>
    <name evidence="1" type="ORF">N5J77_28605</name>
</gene>
<accession>A0AA42X3J1</accession>
<protein>
    <submittedName>
        <fullName evidence="1">YfjI family protein</fullName>
    </submittedName>
</protein>
<dbReference type="EMBL" id="JAOCKX010000086">
    <property type="protein sequence ID" value="MDH2135092.1"/>
    <property type="molecule type" value="Genomic_DNA"/>
</dbReference>